<name>X1ENY4_9ZZZZ</name>
<feature type="non-terminal residue" evidence="1">
    <location>
        <position position="1"/>
    </location>
</feature>
<reference evidence="1" key="1">
    <citation type="journal article" date="2014" name="Front. Microbiol.">
        <title>High frequency of phylogenetically diverse reductive dehalogenase-homologous genes in deep subseafloor sedimentary metagenomes.</title>
        <authorList>
            <person name="Kawai M."/>
            <person name="Futagami T."/>
            <person name="Toyoda A."/>
            <person name="Takaki Y."/>
            <person name="Nishi S."/>
            <person name="Hori S."/>
            <person name="Arai W."/>
            <person name="Tsubouchi T."/>
            <person name="Morono Y."/>
            <person name="Uchiyama I."/>
            <person name="Ito T."/>
            <person name="Fujiyama A."/>
            <person name="Inagaki F."/>
            <person name="Takami H."/>
        </authorList>
    </citation>
    <scope>NUCLEOTIDE SEQUENCE</scope>
    <source>
        <strain evidence="1">Expedition CK06-06</strain>
    </source>
</reference>
<dbReference type="EMBL" id="BART01042295">
    <property type="protein sequence ID" value="GAH22025.1"/>
    <property type="molecule type" value="Genomic_DNA"/>
</dbReference>
<accession>X1ENY4</accession>
<gene>
    <name evidence="1" type="ORF">S01H4_67336</name>
</gene>
<sequence>NYVSNGRLDPEKFNSFAYINGNYIGLEKGVLETHG</sequence>
<feature type="non-terminal residue" evidence="1">
    <location>
        <position position="35"/>
    </location>
</feature>
<evidence type="ECO:0000313" key="1">
    <source>
        <dbReference type="EMBL" id="GAH22025.1"/>
    </source>
</evidence>
<dbReference type="AlphaFoldDB" id="X1ENY4"/>
<comment type="caution">
    <text evidence="1">The sequence shown here is derived from an EMBL/GenBank/DDBJ whole genome shotgun (WGS) entry which is preliminary data.</text>
</comment>
<organism evidence="1">
    <name type="scientific">marine sediment metagenome</name>
    <dbReference type="NCBI Taxonomy" id="412755"/>
    <lineage>
        <taxon>unclassified sequences</taxon>
        <taxon>metagenomes</taxon>
        <taxon>ecological metagenomes</taxon>
    </lineage>
</organism>
<protein>
    <submittedName>
        <fullName evidence="1">Uncharacterized protein</fullName>
    </submittedName>
</protein>
<proteinExistence type="predicted"/>